<sequence length="479" mass="51977">MPSIPQSLLLLYTLAQAAFATNQTELNACLALNALTKHSLNTAVYFVPYTTDSLHWVTSSTQASTCVYLPASPEDLAAGVKLIGEQRVRFAISCSGHAMNPGFSSTPGIHISMHRFQNVSISTDRSYVDIGGGISWADVYSKLDGTGLSVVGGRVPGPGIGGFKITGGGGYSWKTNRYGLTGDTLILAKLVLPNGTLTTASDTVNPDLFWAIRGGGNRFGVLYSLRLQAIPQSSVVYGGVKLLTGDEIAPLLNATHNFANTNQDLHAQILPTVNYIEGEPSALLIALYDDDPGDINPFASFNASFNKQSFSSFVGSIPSLLQSGHRGSFNTVNFQSLSMPVLEQIKNQSRYWGQQMLAHSGSFVSLELEAFAPYAQFAKDAAWPHTTNSLPLNIYYSWDDAQQDDFWHSALKETARVLAETAKADGQELNGLNLYPNYAIAGTPAKLMYTEPNLIRLRQLQKVYDPNGVMLLTTFFDFE</sequence>
<feature type="signal peptide" evidence="5">
    <location>
        <begin position="1"/>
        <end position="20"/>
    </location>
</feature>
<dbReference type="OrthoDB" id="2151789at2759"/>
<evidence type="ECO:0000256" key="1">
    <source>
        <dbReference type="ARBA" id="ARBA00005466"/>
    </source>
</evidence>
<dbReference type="AlphaFoldDB" id="A0A6H0Y0L0"/>
<keyword evidence="8" id="KW-1185">Reference proteome</keyword>
<evidence type="ECO:0000313" key="7">
    <source>
        <dbReference type="EMBL" id="QIX00445.1"/>
    </source>
</evidence>
<dbReference type="SUPFAM" id="SSF56176">
    <property type="entry name" value="FAD-binding/transporter-associated domain-like"/>
    <property type="match status" value="1"/>
</dbReference>
<keyword evidence="2" id="KW-0285">Flavoprotein</keyword>
<gene>
    <name evidence="7" type="ORF">AMS68_005962</name>
</gene>
<dbReference type="InterPro" id="IPR006094">
    <property type="entry name" value="Oxid_FAD_bind_N"/>
</dbReference>
<comment type="similarity">
    <text evidence="1">Belongs to the oxygen-dependent FAD-linked oxidoreductase family.</text>
</comment>
<evidence type="ECO:0000256" key="4">
    <source>
        <dbReference type="ARBA" id="ARBA00023002"/>
    </source>
</evidence>
<keyword evidence="3" id="KW-0274">FAD</keyword>
<dbReference type="PANTHER" id="PTHR42973:SF13">
    <property type="entry name" value="FAD-BINDING PCMH-TYPE DOMAIN-CONTAINING PROTEIN"/>
    <property type="match status" value="1"/>
</dbReference>
<organism evidence="7 8">
    <name type="scientific">Peltaster fructicola</name>
    <dbReference type="NCBI Taxonomy" id="286661"/>
    <lineage>
        <taxon>Eukaryota</taxon>
        <taxon>Fungi</taxon>
        <taxon>Dikarya</taxon>
        <taxon>Ascomycota</taxon>
        <taxon>Pezizomycotina</taxon>
        <taxon>Dothideomycetes</taxon>
        <taxon>Dothideomycetes incertae sedis</taxon>
        <taxon>Peltaster</taxon>
    </lineage>
</organism>
<protein>
    <recommendedName>
        <fullName evidence="6">FAD-binding PCMH-type domain-containing protein</fullName>
    </recommendedName>
</protein>
<reference evidence="7 8" key="1">
    <citation type="journal article" date="2016" name="Sci. Rep.">
        <title>Peltaster fructicola genome reveals evolution from an invasive phytopathogen to an ectophytic parasite.</title>
        <authorList>
            <person name="Xu C."/>
            <person name="Chen H."/>
            <person name="Gleason M.L."/>
            <person name="Xu J.R."/>
            <person name="Liu H."/>
            <person name="Zhang R."/>
            <person name="Sun G."/>
        </authorList>
    </citation>
    <scope>NUCLEOTIDE SEQUENCE [LARGE SCALE GENOMIC DNA]</scope>
    <source>
        <strain evidence="7 8">LNHT1506</strain>
    </source>
</reference>
<name>A0A6H0Y0L0_9PEZI</name>
<dbReference type="GO" id="GO:0071949">
    <property type="term" value="F:FAD binding"/>
    <property type="evidence" value="ECO:0007669"/>
    <property type="project" value="InterPro"/>
</dbReference>
<evidence type="ECO:0000313" key="8">
    <source>
        <dbReference type="Proteomes" id="UP000503462"/>
    </source>
</evidence>
<dbReference type="Pfam" id="PF01565">
    <property type="entry name" value="FAD_binding_4"/>
    <property type="match status" value="1"/>
</dbReference>
<keyword evidence="4" id="KW-0560">Oxidoreductase</keyword>
<dbReference type="Gene3D" id="3.40.462.20">
    <property type="match status" value="1"/>
</dbReference>
<keyword evidence="5" id="KW-0732">Signal</keyword>
<feature type="domain" description="FAD-binding PCMH-type" evidence="6">
    <location>
        <begin position="60"/>
        <end position="232"/>
    </location>
</feature>
<dbReference type="InterPro" id="IPR050416">
    <property type="entry name" value="FAD-linked_Oxidoreductase"/>
</dbReference>
<dbReference type="Proteomes" id="UP000503462">
    <property type="component" value="Chromosome 4"/>
</dbReference>
<dbReference type="EMBL" id="CP051142">
    <property type="protein sequence ID" value="QIX00445.1"/>
    <property type="molecule type" value="Genomic_DNA"/>
</dbReference>
<dbReference type="InterPro" id="IPR016166">
    <property type="entry name" value="FAD-bd_PCMH"/>
</dbReference>
<dbReference type="GO" id="GO:0016491">
    <property type="term" value="F:oxidoreductase activity"/>
    <property type="evidence" value="ECO:0007669"/>
    <property type="project" value="UniProtKB-KW"/>
</dbReference>
<dbReference type="InterPro" id="IPR016169">
    <property type="entry name" value="FAD-bd_PCMH_sub2"/>
</dbReference>
<accession>A0A6H0Y0L0</accession>
<dbReference type="InterPro" id="IPR036318">
    <property type="entry name" value="FAD-bd_PCMH-like_sf"/>
</dbReference>
<evidence type="ECO:0000256" key="5">
    <source>
        <dbReference type="SAM" id="SignalP"/>
    </source>
</evidence>
<evidence type="ECO:0000256" key="2">
    <source>
        <dbReference type="ARBA" id="ARBA00022630"/>
    </source>
</evidence>
<evidence type="ECO:0000259" key="6">
    <source>
        <dbReference type="PROSITE" id="PS51387"/>
    </source>
</evidence>
<proteinExistence type="inferred from homology"/>
<feature type="chain" id="PRO_5026267016" description="FAD-binding PCMH-type domain-containing protein" evidence="5">
    <location>
        <begin position="21"/>
        <end position="479"/>
    </location>
</feature>
<dbReference type="PROSITE" id="PS51387">
    <property type="entry name" value="FAD_PCMH"/>
    <property type="match status" value="1"/>
</dbReference>
<dbReference type="Gene3D" id="3.30.465.10">
    <property type="match status" value="1"/>
</dbReference>
<evidence type="ECO:0000256" key="3">
    <source>
        <dbReference type="ARBA" id="ARBA00022827"/>
    </source>
</evidence>
<dbReference type="PANTHER" id="PTHR42973">
    <property type="entry name" value="BINDING OXIDOREDUCTASE, PUTATIVE (AFU_ORTHOLOGUE AFUA_1G17690)-RELATED"/>
    <property type="match status" value="1"/>
</dbReference>